<gene>
    <name evidence="4" type="ORF">EZS28_005062</name>
</gene>
<keyword evidence="1" id="KW-0472">Membrane</keyword>
<comment type="similarity">
    <text evidence="1">Belongs to the lunapark family.</text>
</comment>
<dbReference type="OrthoDB" id="1725934at2759"/>
<comment type="caution">
    <text evidence="4">The sequence shown here is derived from an EMBL/GenBank/DDBJ whole genome shotgun (WGS) entry which is preliminary data.</text>
</comment>
<feature type="compositionally biased region" description="Acidic residues" evidence="2">
    <location>
        <begin position="234"/>
        <end position="255"/>
    </location>
</feature>
<protein>
    <recommendedName>
        <fullName evidence="1">Endoplasmic reticulum junction formation protein lunapark</fullName>
    </recommendedName>
</protein>
<dbReference type="GO" id="GO:0008270">
    <property type="term" value="F:zinc ion binding"/>
    <property type="evidence" value="ECO:0007669"/>
    <property type="project" value="UniProtKB-KW"/>
</dbReference>
<comment type="function">
    <text evidence="1">Plays a role in determining ER morphology.</text>
</comment>
<comment type="domain">
    <text evidence="1">The C4-type zinc finger motif is necessary both for its ER three-way tubular junction localization and formation.</text>
</comment>
<feature type="domain" description="Lunapark zinc ribbon" evidence="3">
    <location>
        <begin position="429"/>
        <end position="472"/>
    </location>
</feature>
<keyword evidence="1" id="KW-0256">Endoplasmic reticulum</keyword>
<evidence type="ECO:0000313" key="4">
    <source>
        <dbReference type="EMBL" id="KAA6399409.1"/>
    </source>
</evidence>
<dbReference type="InterPro" id="IPR019273">
    <property type="entry name" value="Lunapark_Znf"/>
</dbReference>
<evidence type="ECO:0000259" key="3">
    <source>
        <dbReference type="Pfam" id="PF10058"/>
    </source>
</evidence>
<organism evidence="4 5">
    <name type="scientific">Streblomastix strix</name>
    <dbReference type="NCBI Taxonomy" id="222440"/>
    <lineage>
        <taxon>Eukaryota</taxon>
        <taxon>Metamonada</taxon>
        <taxon>Preaxostyla</taxon>
        <taxon>Oxymonadida</taxon>
        <taxon>Streblomastigidae</taxon>
        <taxon>Streblomastix</taxon>
    </lineage>
</organism>
<dbReference type="EMBL" id="SNRW01000760">
    <property type="protein sequence ID" value="KAA6399409.1"/>
    <property type="molecule type" value="Genomic_DNA"/>
</dbReference>
<keyword evidence="1" id="KW-1133">Transmembrane helix</keyword>
<accession>A0A5J4WYX2</accession>
<evidence type="ECO:0000256" key="2">
    <source>
        <dbReference type="SAM" id="MobiDB-lite"/>
    </source>
</evidence>
<feature type="region of interest" description="Disordered" evidence="2">
    <location>
        <begin position="301"/>
        <end position="386"/>
    </location>
</feature>
<comment type="caution">
    <text evidence="1">Lacks conserved residue(s) required for the propagation of feature annotation.</text>
</comment>
<feature type="transmembrane region" description="Helical" evidence="1">
    <location>
        <begin position="42"/>
        <end position="62"/>
    </location>
</feature>
<evidence type="ECO:0000313" key="5">
    <source>
        <dbReference type="Proteomes" id="UP000324800"/>
    </source>
</evidence>
<feature type="compositionally biased region" description="Basic and acidic residues" evidence="2">
    <location>
        <begin position="218"/>
        <end position="233"/>
    </location>
</feature>
<name>A0A5J4WYX2_9EUKA</name>
<evidence type="ECO:0000256" key="1">
    <source>
        <dbReference type="RuleBase" id="RU367073"/>
    </source>
</evidence>
<feature type="compositionally biased region" description="Polar residues" evidence="2">
    <location>
        <begin position="160"/>
        <end position="175"/>
    </location>
</feature>
<comment type="subcellular location">
    <subcellularLocation>
        <location evidence="1">Endoplasmic reticulum membrane</location>
        <topology evidence="1">Multi-pass membrane protein</topology>
    </subcellularLocation>
</comment>
<feature type="compositionally biased region" description="Basic and acidic residues" evidence="2">
    <location>
        <begin position="336"/>
        <end position="360"/>
    </location>
</feature>
<feature type="region of interest" description="Disordered" evidence="2">
    <location>
        <begin position="211"/>
        <end position="271"/>
    </location>
</feature>
<keyword evidence="1" id="KW-0863">Zinc-finger</keyword>
<dbReference type="Pfam" id="PF10058">
    <property type="entry name" value="Zn_ribbon_10"/>
    <property type="match status" value="1"/>
</dbReference>
<feature type="compositionally biased region" description="Acidic residues" evidence="2">
    <location>
        <begin position="405"/>
        <end position="414"/>
    </location>
</feature>
<keyword evidence="1" id="KW-0812">Transmembrane</keyword>
<sequence>MHFFRRNSEKNLREKLDKIAHDFEKQIQKVQTIPQSQKRIQVIILIIFVLFLFITSILTYLGYIPPSIIIIGAVVYFPITMLTDQWGKMRLRNISKKMLRNVDETEKIAEQILDKLSGKQAAAILSQYGIPMIELERKSFFTELRKKCESYGETDKKQPYQRSSVNSKQQGNMKSMRQRQYESGSFDPEMEQDYDDEEIYDEDLEYDGQQQYDDQEQEQIKQKKQQQDEQEIQKEEDDEEDEDVELVSSENEEEEQNSKADEQKKIGDESTDYKTVIIHDNENNNNTKVDLSEIIEITELPEIPPNMRVFSAGNKLKDKSSKKKKKKKKKGIKNTQNEKEIPKIEENKQNLNKKEKEQKKQNPAHNRSQTSISNPHEPITKKIHRKTRSVTKNVALKLLEWLADEDEEEQDEDDNSNKNGKIGKKGAFGENEDNSDVKFALICEKCKAHNGLVRKEELNAITYYCPRCNFLNGKKKPKVA</sequence>
<dbReference type="AlphaFoldDB" id="A0A5J4WYX2"/>
<keyword evidence="1" id="KW-0862">Zinc</keyword>
<feature type="compositionally biased region" description="Polar residues" evidence="2">
    <location>
        <begin position="363"/>
        <end position="374"/>
    </location>
</feature>
<dbReference type="GO" id="GO:0098826">
    <property type="term" value="C:endoplasmic reticulum tubular network membrane"/>
    <property type="evidence" value="ECO:0007669"/>
    <property type="project" value="UniProtKB-UniRule"/>
</dbReference>
<proteinExistence type="inferred from homology"/>
<feature type="region of interest" description="Disordered" evidence="2">
    <location>
        <begin position="152"/>
        <end position="192"/>
    </location>
</feature>
<reference evidence="4 5" key="1">
    <citation type="submission" date="2019-03" db="EMBL/GenBank/DDBJ databases">
        <title>Single cell metagenomics reveals metabolic interactions within the superorganism composed of flagellate Streblomastix strix and complex community of Bacteroidetes bacteria on its surface.</title>
        <authorList>
            <person name="Treitli S.C."/>
            <person name="Kolisko M."/>
            <person name="Husnik F."/>
            <person name="Keeling P."/>
            <person name="Hampl V."/>
        </authorList>
    </citation>
    <scope>NUCLEOTIDE SEQUENCE [LARGE SCALE GENOMIC DNA]</scope>
    <source>
        <strain evidence="4">ST1C</strain>
    </source>
</reference>
<dbReference type="GO" id="GO:1903373">
    <property type="term" value="P:positive regulation of endoplasmic reticulum tubular network organization"/>
    <property type="evidence" value="ECO:0007669"/>
    <property type="project" value="UniProtKB-UniRule"/>
</dbReference>
<feature type="compositionally biased region" description="Basic and acidic residues" evidence="2">
    <location>
        <begin position="256"/>
        <end position="271"/>
    </location>
</feature>
<feature type="compositionally biased region" description="Basic residues" evidence="2">
    <location>
        <begin position="320"/>
        <end position="332"/>
    </location>
</feature>
<dbReference type="InterPro" id="IPR040115">
    <property type="entry name" value="Lnp"/>
</dbReference>
<dbReference type="Proteomes" id="UP000324800">
    <property type="component" value="Unassembled WGS sequence"/>
</dbReference>
<keyword evidence="1" id="KW-0479">Metal-binding</keyword>
<dbReference type="PANTHER" id="PTHR22166">
    <property type="entry name" value="ENDOPLASMIC RETICULUM JUNCTION FORMATION PROTEIN LUNAPARK"/>
    <property type="match status" value="1"/>
</dbReference>
<dbReference type="PANTHER" id="PTHR22166:SF12">
    <property type="entry name" value="ENDOPLASMIC RETICULUM JUNCTION FORMATION PROTEIN LUNAPARK"/>
    <property type="match status" value="1"/>
</dbReference>
<dbReference type="GO" id="GO:0071788">
    <property type="term" value="P:endoplasmic reticulum tubular network maintenance"/>
    <property type="evidence" value="ECO:0007669"/>
    <property type="project" value="UniProtKB-UniRule"/>
</dbReference>
<feature type="region of interest" description="Disordered" evidence="2">
    <location>
        <begin position="405"/>
        <end position="430"/>
    </location>
</feature>